<keyword evidence="8" id="KW-1185">Reference proteome</keyword>
<keyword evidence="5 7" id="KW-1133">Transmembrane helix</keyword>
<keyword evidence="3" id="KW-0762">Sugar transport</keyword>
<dbReference type="Pfam" id="PF04142">
    <property type="entry name" value="Nuc_sug_transp"/>
    <property type="match status" value="2"/>
</dbReference>
<dbReference type="PIRSF" id="PIRSF005799">
    <property type="entry name" value="UDP-gal_transpt"/>
    <property type="match status" value="1"/>
</dbReference>
<dbReference type="GO" id="GO:0000139">
    <property type="term" value="C:Golgi membrane"/>
    <property type="evidence" value="ECO:0007669"/>
    <property type="project" value="InterPro"/>
</dbReference>
<evidence type="ECO:0000256" key="1">
    <source>
        <dbReference type="ARBA" id="ARBA00004141"/>
    </source>
</evidence>
<feature type="transmembrane region" description="Helical" evidence="7">
    <location>
        <begin position="405"/>
        <end position="427"/>
    </location>
</feature>
<dbReference type="PANTHER" id="PTHR10231">
    <property type="entry name" value="NUCLEOTIDE-SUGAR TRANSMEMBRANE TRANSPORTER"/>
    <property type="match status" value="1"/>
</dbReference>
<accession>A0A183C2G7</accession>
<name>A0A183C2G7_GLOPA</name>
<dbReference type="GO" id="GO:0015165">
    <property type="term" value="F:pyrimidine nucleotide-sugar transmembrane transporter activity"/>
    <property type="evidence" value="ECO:0007669"/>
    <property type="project" value="InterPro"/>
</dbReference>
<protein>
    <submittedName>
        <fullName evidence="9">EamA domain-containing protein</fullName>
    </submittedName>
</protein>
<feature type="transmembrane region" description="Helical" evidence="7">
    <location>
        <begin position="365"/>
        <end position="385"/>
    </location>
</feature>
<comment type="similarity">
    <text evidence="2">Belongs to the nucleotide-sugar transporter family. SLC35A subfamily.</text>
</comment>
<feature type="transmembrane region" description="Helical" evidence="7">
    <location>
        <begin position="333"/>
        <end position="353"/>
    </location>
</feature>
<dbReference type="NCBIfam" id="TIGR00803">
    <property type="entry name" value="nst"/>
    <property type="match status" value="2"/>
</dbReference>
<evidence type="ECO:0000313" key="9">
    <source>
        <dbReference type="WBParaSite" id="GPLIN_000706100"/>
    </source>
</evidence>
<evidence type="ECO:0000256" key="7">
    <source>
        <dbReference type="SAM" id="Phobius"/>
    </source>
</evidence>
<dbReference type="Proteomes" id="UP000050741">
    <property type="component" value="Unassembled WGS sequence"/>
</dbReference>
<dbReference type="SUPFAM" id="SSF103481">
    <property type="entry name" value="Multidrug resistance efflux transporter EmrE"/>
    <property type="match status" value="1"/>
</dbReference>
<feature type="transmembrane region" description="Helical" evidence="7">
    <location>
        <begin position="118"/>
        <end position="137"/>
    </location>
</feature>
<keyword evidence="6 7" id="KW-0472">Membrane</keyword>
<proteinExistence type="inferred from homology"/>
<dbReference type="Gene3D" id="1.10.3730.20">
    <property type="match status" value="1"/>
</dbReference>
<reference evidence="8" key="2">
    <citation type="submission" date="2014-05" db="EMBL/GenBank/DDBJ databases">
        <title>The genome and life-stage specific transcriptomes of Globodera pallida elucidate key aspects of plant parasitism by a cyst nematode.</title>
        <authorList>
            <person name="Cotton J.A."/>
            <person name="Lilley C.J."/>
            <person name="Jones L.M."/>
            <person name="Kikuchi T."/>
            <person name="Reid A.J."/>
            <person name="Thorpe P."/>
            <person name="Tsai I.J."/>
            <person name="Beasley H."/>
            <person name="Blok V."/>
            <person name="Cock P.J.A."/>
            <person name="Van den Akker S.E."/>
            <person name="Holroyd N."/>
            <person name="Hunt M."/>
            <person name="Mantelin S."/>
            <person name="Naghra H."/>
            <person name="Pain A."/>
            <person name="Palomares-Rius J.E."/>
            <person name="Zarowiecki M."/>
            <person name="Berriman M."/>
            <person name="Jones J.T."/>
            <person name="Urwin P.E."/>
        </authorList>
    </citation>
    <scope>NUCLEOTIDE SEQUENCE [LARGE SCALE GENOMIC DNA]</scope>
    <source>
        <strain evidence="8">Lindley</strain>
    </source>
</reference>
<organism evidence="8 9">
    <name type="scientific">Globodera pallida</name>
    <name type="common">Potato cyst nematode worm</name>
    <name type="synonym">Heterodera pallida</name>
    <dbReference type="NCBI Taxonomy" id="36090"/>
    <lineage>
        <taxon>Eukaryota</taxon>
        <taxon>Metazoa</taxon>
        <taxon>Ecdysozoa</taxon>
        <taxon>Nematoda</taxon>
        <taxon>Chromadorea</taxon>
        <taxon>Rhabditida</taxon>
        <taxon>Tylenchina</taxon>
        <taxon>Tylenchomorpha</taxon>
        <taxon>Tylenchoidea</taxon>
        <taxon>Heteroderidae</taxon>
        <taxon>Heteroderinae</taxon>
        <taxon>Globodera</taxon>
    </lineage>
</organism>
<comment type="subcellular location">
    <subcellularLocation>
        <location evidence="1">Membrane</location>
        <topology evidence="1">Multi-pass membrane protein</topology>
    </subcellularLocation>
</comment>
<feature type="transmembrane region" description="Helical" evidence="7">
    <location>
        <begin position="209"/>
        <end position="229"/>
    </location>
</feature>
<reference evidence="8" key="1">
    <citation type="submission" date="2013-12" db="EMBL/GenBank/DDBJ databases">
        <authorList>
            <person name="Aslett M."/>
        </authorList>
    </citation>
    <scope>NUCLEOTIDE SEQUENCE [LARGE SCALE GENOMIC DNA]</scope>
    <source>
        <strain evidence="8">Lindley</strain>
    </source>
</reference>
<evidence type="ECO:0000313" key="8">
    <source>
        <dbReference type="Proteomes" id="UP000050741"/>
    </source>
</evidence>
<dbReference type="InterPro" id="IPR007271">
    <property type="entry name" value="Nuc_sug_transpt"/>
</dbReference>
<dbReference type="AlphaFoldDB" id="A0A183C2G7"/>
<dbReference type="WBParaSite" id="GPLIN_000706100">
    <property type="protein sequence ID" value="GPLIN_000706100"/>
    <property type="gene ID" value="GPLIN_000706100"/>
</dbReference>
<keyword evidence="3" id="KW-0813">Transport</keyword>
<sequence>MGLTSIAGAVFGHAAEHDQQQLGNVTTNKTSTVSHVVLTVPTEEPITVEQTVAEAATNTTTTAKQPEATGRRLPSMGKVFKYVSLLVLVLMLAVKIMYTRFATVQPHSQPFLKTALVFWSEVAKFGSALVIFTFFTGPVWSAPRRLYDQFNWVDTMKLGVPAFVYTVQNFLFLAALENLDASTFSVLDQMKILTTALFTVIILRRRLSLAQWTSLMILMAGVIIVQYNAQEDVKAKAKDQSLVQNGTSTELLLNRTHALTATAAAAPLPPHDINGTHPPAMLKLISGGGGGTHDGGLALLLNGTTTNGTRRRIVMGQDKQKLKSFDHSKQRPLYGLICVILGNFGSGFAGVYVEKMLKSRSSVSIWVQNVQLAALAMPISLAMVAIQDWHKVWHNGGLNQGFDLIVWGVVATQTMSGLCIAVVIKYADNILKTFANSFAIIVISIASIWIFASMPKPLFMLGAAFIITAAKRISGN</sequence>
<keyword evidence="4 7" id="KW-0812">Transmembrane</keyword>
<evidence type="ECO:0000256" key="6">
    <source>
        <dbReference type="ARBA" id="ARBA00023136"/>
    </source>
</evidence>
<reference evidence="9" key="3">
    <citation type="submission" date="2016-06" db="UniProtKB">
        <authorList>
            <consortium name="WormBaseParasite"/>
        </authorList>
    </citation>
    <scope>IDENTIFICATION</scope>
</reference>
<evidence type="ECO:0000256" key="5">
    <source>
        <dbReference type="ARBA" id="ARBA00022989"/>
    </source>
</evidence>
<evidence type="ECO:0000256" key="2">
    <source>
        <dbReference type="ARBA" id="ARBA00009976"/>
    </source>
</evidence>
<feature type="transmembrane region" description="Helical" evidence="7">
    <location>
        <begin position="434"/>
        <end position="452"/>
    </location>
</feature>
<evidence type="ECO:0000256" key="3">
    <source>
        <dbReference type="ARBA" id="ARBA00022597"/>
    </source>
</evidence>
<feature type="transmembrane region" description="Helical" evidence="7">
    <location>
        <begin position="79"/>
        <end position="98"/>
    </location>
</feature>
<evidence type="ECO:0000256" key="4">
    <source>
        <dbReference type="ARBA" id="ARBA00022692"/>
    </source>
</evidence>
<dbReference type="InterPro" id="IPR037185">
    <property type="entry name" value="EmrE-like"/>
</dbReference>